<dbReference type="AlphaFoldDB" id="A0A0F9IKS6"/>
<name>A0A0F9IKS6_9ZZZZ</name>
<protein>
    <submittedName>
        <fullName evidence="1">Uncharacterized protein</fullName>
    </submittedName>
</protein>
<comment type="caution">
    <text evidence="1">The sequence shown here is derived from an EMBL/GenBank/DDBJ whole genome shotgun (WGS) entry which is preliminary data.</text>
</comment>
<accession>A0A0F9IKS6</accession>
<sequence length="85" mass="9690">MRDIQLKCEAKEAATRRGHDMKRWERNTFFTAQWGTRCRKCGAGVWVNLHPLPNETEIVGPALAVGCKTVLADEGFQACRMIWNL</sequence>
<proteinExistence type="predicted"/>
<reference evidence="1" key="1">
    <citation type="journal article" date="2015" name="Nature">
        <title>Complex archaea that bridge the gap between prokaryotes and eukaryotes.</title>
        <authorList>
            <person name="Spang A."/>
            <person name="Saw J.H."/>
            <person name="Jorgensen S.L."/>
            <person name="Zaremba-Niedzwiedzka K."/>
            <person name="Martijn J."/>
            <person name="Lind A.E."/>
            <person name="van Eijk R."/>
            <person name="Schleper C."/>
            <person name="Guy L."/>
            <person name="Ettema T.J."/>
        </authorList>
    </citation>
    <scope>NUCLEOTIDE SEQUENCE</scope>
</reference>
<organism evidence="1">
    <name type="scientific">marine sediment metagenome</name>
    <dbReference type="NCBI Taxonomy" id="412755"/>
    <lineage>
        <taxon>unclassified sequences</taxon>
        <taxon>metagenomes</taxon>
        <taxon>ecological metagenomes</taxon>
    </lineage>
</organism>
<evidence type="ECO:0000313" key="1">
    <source>
        <dbReference type="EMBL" id="KKM28216.1"/>
    </source>
</evidence>
<dbReference type="EMBL" id="LAZR01012168">
    <property type="protein sequence ID" value="KKM28216.1"/>
    <property type="molecule type" value="Genomic_DNA"/>
</dbReference>
<gene>
    <name evidence="1" type="ORF">LCGC14_1566830</name>
</gene>